<feature type="compositionally biased region" description="Basic and acidic residues" evidence="1">
    <location>
        <begin position="152"/>
        <end position="169"/>
    </location>
</feature>
<protein>
    <recommendedName>
        <fullName evidence="2">DUF7597 domain-containing protein</fullName>
    </recommendedName>
</protein>
<accession>A0A8T0MTR3</accession>
<proteinExistence type="predicted"/>
<gene>
    <name evidence="3" type="ORF">PVAP13_9NG430500</name>
</gene>
<dbReference type="PANTHER" id="PTHR33075">
    <property type="entry name" value="OS02G0499800 PROTEIN"/>
    <property type="match status" value="1"/>
</dbReference>
<organism evidence="3 4">
    <name type="scientific">Panicum virgatum</name>
    <name type="common">Blackwell switchgrass</name>
    <dbReference type="NCBI Taxonomy" id="38727"/>
    <lineage>
        <taxon>Eukaryota</taxon>
        <taxon>Viridiplantae</taxon>
        <taxon>Streptophyta</taxon>
        <taxon>Embryophyta</taxon>
        <taxon>Tracheophyta</taxon>
        <taxon>Spermatophyta</taxon>
        <taxon>Magnoliopsida</taxon>
        <taxon>Liliopsida</taxon>
        <taxon>Poales</taxon>
        <taxon>Poaceae</taxon>
        <taxon>PACMAD clade</taxon>
        <taxon>Panicoideae</taxon>
        <taxon>Panicodae</taxon>
        <taxon>Paniceae</taxon>
        <taxon>Panicinae</taxon>
        <taxon>Panicum</taxon>
        <taxon>Panicum sect. Hiantes</taxon>
    </lineage>
</organism>
<evidence type="ECO:0000313" key="3">
    <source>
        <dbReference type="EMBL" id="KAG2538829.1"/>
    </source>
</evidence>
<reference evidence="3" key="1">
    <citation type="submission" date="2020-05" db="EMBL/GenBank/DDBJ databases">
        <title>WGS assembly of Panicum virgatum.</title>
        <authorList>
            <person name="Lovell J.T."/>
            <person name="Jenkins J."/>
            <person name="Shu S."/>
            <person name="Juenger T.E."/>
            <person name="Schmutz J."/>
        </authorList>
    </citation>
    <scope>NUCLEOTIDE SEQUENCE</scope>
    <source>
        <strain evidence="3">AP13</strain>
    </source>
</reference>
<feature type="domain" description="DUF7597" evidence="2">
    <location>
        <begin position="317"/>
        <end position="448"/>
    </location>
</feature>
<name>A0A8T0MTR3_PANVG</name>
<feature type="region of interest" description="Disordered" evidence="1">
    <location>
        <begin position="527"/>
        <end position="561"/>
    </location>
</feature>
<dbReference type="AlphaFoldDB" id="A0A8T0MTR3"/>
<sequence>MGVYSDLADRLDFNIGLKFQDVIRRQFRSPVHHPSPSPDGSFLSLVTFRRFLFRLTEESVALALESCLGGRASDFHVQFLSNNHFRFSIFSKEVGFQVYKLRHVMTQFFDIYFHLWNNGTPHWEKENHAWEIEQEKEWTRVSFRRCVFDSNRKKSSRDHEQNPPRDHRGSSSLEDPALQAHSLEPILNLNLGKCCSRCLSTDHSRWACSSKVRCRHPKPIQKWMPKLKSTNCEPKLFWRPKVLLPTREPETEPELEHQFGDNTVAGNNTSDPSASPMLIHDPICTVPNSPKSPPHSTNPNPIGTVDGDQAPMANFPVNPQPYLVAGLTVEHGWNLAPDHFQNRPARDRMALGGEPTREHEDYAIVSINPMPAHANQLRPTLNLVRDFLEHSQRVRVLASHLSPLCLGLIKLRTVAQRDQLVRVSPLQLSQNHQVTIVKHDEGLNARSCTYVRKGLYIQAAVAPYGRLLYWYRDENKSRILAQVLLLSPNRVPRSLIVSRGTMIGGMGRSWTVPVFILNGHFPDAFPADEDPVPFDGEAHPEHPPVVLGPHQQDPDWQEEQNDAAENLGAFGGDPHPQNQVHAHNDQVEDNMDIDLDDQEQEEDGWPAWDPSIFAADQPQQHGQNAEQAPLPQHFIDLDMSGSSMRFLRATGPDINIDEVFQGLTSDDSTSSTSSDASTSINEDLACFNAAQSHCATILIFHRRGIPNTYLPISSLNQGAEISFRPILIDRPALSPELVQSDAPVSSVGLELVP</sequence>
<comment type="caution">
    <text evidence="3">The sequence shown here is derived from an EMBL/GenBank/DDBJ whole genome shotgun (WGS) entry which is preliminary data.</text>
</comment>
<keyword evidence="4" id="KW-1185">Reference proteome</keyword>
<feature type="region of interest" description="Disordered" evidence="1">
    <location>
        <begin position="152"/>
        <end position="174"/>
    </location>
</feature>
<evidence type="ECO:0000313" key="4">
    <source>
        <dbReference type="Proteomes" id="UP000823388"/>
    </source>
</evidence>
<dbReference type="Pfam" id="PF24530">
    <property type="entry name" value="DUF7597"/>
    <property type="match status" value="1"/>
</dbReference>
<evidence type="ECO:0000259" key="2">
    <source>
        <dbReference type="Pfam" id="PF24530"/>
    </source>
</evidence>
<dbReference type="InterPro" id="IPR056018">
    <property type="entry name" value="DUF7597"/>
</dbReference>
<evidence type="ECO:0000256" key="1">
    <source>
        <dbReference type="SAM" id="MobiDB-lite"/>
    </source>
</evidence>
<dbReference type="Proteomes" id="UP000823388">
    <property type="component" value="Chromosome 9N"/>
</dbReference>
<dbReference type="EMBL" id="CM029054">
    <property type="protein sequence ID" value="KAG2538829.1"/>
    <property type="molecule type" value="Genomic_DNA"/>
</dbReference>